<sequence>MSTRDELASQIHGAICETNLDDCLEWRGRCVKAAEVILARYGVVELPEVDYCAVGELALIDDKRASVQVYITPDLITSKTLGQWSNPGGLRTLAAVLLAAANRAEAQR</sequence>
<name>A0ABU3WT84_9NOCA</name>
<evidence type="ECO:0000313" key="3">
    <source>
        <dbReference type="Proteomes" id="UP001275440"/>
    </source>
</evidence>
<accession>A0ABU3WT84</accession>
<dbReference type="EMBL" id="WBMO01000002">
    <property type="protein sequence ID" value="MDV2477222.1"/>
    <property type="molecule type" value="Genomic_DNA"/>
</dbReference>
<gene>
    <name evidence="1" type="ORF">F8M49_06300</name>
    <name evidence="2" type="ORF">F8M49_21115</name>
</gene>
<reference evidence="2 3" key="1">
    <citation type="submission" date="2019-10" db="EMBL/GenBank/DDBJ databases">
        <title>Draft Genome Assembly of Rhodococcus zopfii DSM44189.</title>
        <authorList>
            <person name="Sutton J.M."/>
            <person name="Akob D.M."/>
            <person name="Bushman T.J."/>
        </authorList>
    </citation>
    <scope>NUCLEOTIDE SEQUENCE [LARGE SCALE GENOMIC DNA]</scope>
    <source>
        <strain evidence="2 3">DSM 44189</strain>
    </source>
</reference>
<evidence type="ECO:0000313" key="1">
    <source>
        <dbReference type="EMBL" id="MDV2475131.1"/>
    </source>
</evidence>
<proteinExistence type="predicted"/>
<organism evidence="2 3">
    <name type="scientific">Rhodococcus zopfii</name>
    <dbReference type="NCBI Taxonomy" id="43772"/>
    <lineage>
        <taxon>Bacteria</taxon>
        <taxon>Bacillati</taxon>
        <taxon>Actinomycetota</taxon>
        <taxon>Actinomycetes</taxon>
        <taxon>Mycobacteriales</taxon>
        <taxon>Nocardiaceae</taxon>
        <taxon>Rhodococcus</taxon>
    </lineage>
</organism>
<comment type="caution">
    <text evidence="2">The sequence shown here is derived from an EMBL/GenBank/DDBJ whole genome shotgun (WGS) entry which is preliminary data.</text>
</comment>
<dbReference type="Proteomes" id="UP001275440">
    <property type="component" value="Unassembled WGS sequence"/>
</dbReference>
<keyword evidence="3" id="KW-1185">Reference proteome</keyword>
<protein>
    <submittedName>
        <fullName evidence="2">Uncharacterized protein</fullName>
    </submittedName>
</protein>
<dbReference type="EMBL" id="WBMO01000001">
    <property type="protein sequence ID" value="MDV2475131.1"/>
    <property type="molecule type" value="Genomic_DNA"/>
</dbReference>
<evidence type="ECO:0000313" key="2">
    <source>
        <dbReference type="EMBL" id="MDV2477222.1"/>
    </source>
</evidence>